<evidence type="ECO:0000259" key="1">
    <source>
        <dbReference type="PROSITE" id="PS50801"/>
    </source>
</evidence>
<protein>
    <submittedName>
        <fullName evidence="2">Anti-Sigma Factor Antagonist</fullName>
    </submittedName>
</protein>
<name>A0A0F7W4M0_STRLW</name>
<dbReference type="PROSITE" id="PS50801">
    <property type="entry name" value="STAS"/>
    <property type="match status" value="1"/>
</dbReference>
<reference evidence="2 3" key="1">
    <citation type="submission" date="2015-02" db="EMBL/GenBank/DDBJ databases">
        <authorList>
            <person name="Gomez-Escribano P.J."/>
        </authorList>
    </citation>
    <scope>NUCLEOTIDE SEQUENCE [LARGE SCALE GENOMIC DNA]</scope>
    <source>
        <strain evidence="3">C34 (DSM 42122 / NRRL B-24963)</strain>
    </source>
</reference>
<proteinExistence type="predicted"/>
<dbReference type="Gene3D" id="3.30.750.24">
    <property type="entry name" value="STAS domain"/>
    <property type="match status" value="1"/>
</dbReference>
<dbReference type="PANTHER" id="PTHR33495:SF2">
    <property type="entry name" value="ANTI-SIGMA FACTOR ANTAGONIST TM_1081-RELATED"/>
    <property type="match status" value="1"/>
</dbReference>
<dbReference type="KEGG" id="sle:sle_62230"/>
<gene>
    <name evidence="2" type="primary">sle_62230</name>
</gene>
<dbReference type="AlphaFoldDB" id="A0A0F7W4M0"/>
<evidence type="ECO:0000313" key="3">
    <source>
        <dbReference type="Proteomes" id="UP000035016"/>
    </source>
</evidence>
<dbReference type="Pfam" id="PF13466">
    <property type="entry name" value="STAS_2"/>
    <property type="match status" value="1"/>
</dbReference>
<accession>A0A0F7W4M0</accession>
<dbReference type="EMBL" id="LN831790">
    <property type="protein sequence ID" value="CQR65678.1"/>
    <property type="molecule type" value="Genomic_DNA"/>
</dbReference>
<evidence type="ECO:0000313" key="2">
    <source>
        <dbReference type="EMBL" id="CQR65678.1"/>
    </source>
</evidence>
<dbReference type="InterPro" id="IPR058548">
    <property type="entry name" value="MlaB-like_STAS"/>
</dbReference>
<dbReference type="RefSeq" id="WP_029386526.1">
    <property type="nucleotide sequence ID" value="NZ_AZSD01000425.1"/>
</dbReference>
<dbReference type="PANTHER" id="PTHR33495">
    <property type="entry name" value="ANTI-SIGMA FACTOR ANTAGONIST TM_1081-RELATED-RELATED"/>
    <property type="match status" value="1"/>
</dbReference>
<dbReference type="SUPFAM" id="SSF52091">
    <property type="entry name" value="SpoIIaa-like"/>
    <property type="match status" value="1"/>
</dbReference>
<organism evidence="2 3">
    <name type="scientific">Streptomyces leeuwenhoekii</name>
    <dbReference type="NCBI Taxonomy" id="1437453"/>
    <lineage>
        <taxon>Bacteria</taxon>
        <taxon>Bacillati</taxon>
        <taxon>Actinomycetota</taxon>
        <taxon>Actinomycetes</taxon>
        <taxon>Kitasatosporales</taxon>
        <taxon>Streptomycetaceae</taxon>
        <taxon>Streptomyces</taxon>
    </lineage>
</organism>
<dbReference type="InterPro" id="IPR002645">
    <property type="entry name" value="STAS_dom"/>
</dbReference>
<dbReference type="CDD" id="cd07043">
    <property type="entry name" value="STAS_anti-anti-sigma_factors"/>
    <property type="match status" value="1"/>
</dbReference>
<dbReference type="Proteomes" id="UP000035016">
    <property type="component" value="Chromosome Chromosome"/>
</dbReference>
<dbReference type="InterPro" id="IPR036513">
    <property type="entry name" value="STAS_dom_sf"/>
</dbReference>
<feature type="domain" description="STAS" evidence="1">
    <location>
        <begin position="17"/>
        <end position="116"/>
    </location>
</feature>
<sequence length="116" mass="12040">MTPLHITHHDTGAGPTLHVTGELDYAEAPVMRDRIDRLVLRPGQCLTLDLSGLGYCDSSGITALLAARQHALAADADIALAAVPAPLLRILTLVGLDQVFTLRPGPEPSPGAGCGV</sequence>
<dbReference type="GO" id="GO:0043856">
    <property type="term" value="F:anti-sigma factor antagonist activity"/>
    <property type="evidence" value="ECO:0007669"/>
    <property type="project" value="TreeGrafter"/>
</dbReference>